<dbReference type="AlphaFoldDB" id="A0A3B1CRZ0"/>
<proteinExistence type="predicted"/>
<organism evidence="1">
    <name type="scientific">hydrothermal vent metagenome</name>
    <dbReference type="NCBI Taxonomy" id="652676"/>
    <lineage>
        <taxon>unclassified sequences</taxon>
        <taxon>metagenomes</taxon>
        <taxon>ecological metagenomes</taxon>
    </lineage>
</organism>
<sequence length="36" mass="4011">DSRYAVRTANGDIPWWTTADGKYGVNILGTVRISEK</sequence>
<feature type="non-terminal residue" evidence="1">
    <location>
        <position position="1"/>
    </location>
</feature>
<dbReference type="EMBL" id="UOGD01000140">
    <property type="protein sequence ID" value="VAX19447.1"/>
    <property type="molecule type" value="Genomic_DNA"/>
</dbReference>
<reference evidence="1" key="1">
    <citation type="submission" date="2018-06" db="EMBL/GenBank/DDBJ databases">
        <authorList>
            <person name="Zhirakovskaya E."/>
        </authorList>
    </citation>
    <scope>NUCLEOTIDE SEQUENCE</scope>
</reference>
<protein>
    <submittedName>
        <fullName evidence="1">Uncharacterized protein</fullName>
    </submittedName>
</protein>
<accession>A0A3B1CRZ0</accession>
<name>A0A3B1CRZ0_9ZZZZ</name>
<evidence type="ECO:0000313" key="1">
    <source>
        <dbReference type="EMBL" id="VAX19447.1"/>
    </source>
</evidence>
<gene>
    <name evidence="1" type="ORF">MNBD_IGNAVI01-1838</name>
</gene>